<comment type="similarity">
    <text evidence="6">Belongs to the peptidase M3B family.</text>
</comment>
<dbReference type="Proteomes" id="UP001228044">
    <property type="component" value="Unassembled WGS sequence"/>
</dbReference>
<dbReference type="EC" id="3.4.24.-" evidence="6"/>
<feature type="domain" description="Peptidase M3A/M3B catalytic" evidence="8">
    <location>
        <begin position="230"/>
        <end position="610"/>
    </location>
</feature>
<keyword evidence="3 6" id="KW-0378">Hydrolase</keyword>
<keyword evidence="5 6" id="KW-0482">Metalloprotease</keyword>
<dbReference type="NCBIfam" id="TIGR00181">
    <property type="entry name" value="pepF"/>
    <property type="match status" value="1"/>
</dbReference>
<dbReference type="Pfam" id="PF08439">
    <property type="entry name" value="Peptidase_M3_N"/>
    <property type="match status" value="1"/>
</dbReference>
<feature type="signal peptide" evidence="7">
    <location>
        <begin position="1"/>
        <end position="21"/>
    </location>
</feature>
<evidence type="ECO:0000256" key="1">
    <source>
        <dbReference type="ARBA" id="ARBA00022670"/>
    </source>
</evidence>
<evidence type="ECO:0000259" key="9">
    <source>
        <dbReference type="Pfam" id="PF08439"/>
    </source>
</evidence>
<name>A0ABT8DUW8_9BURK</name>
<evidence type="ECO:0000256" key="2">
    <source>
        <dbReference type="ARBA" id="ARBA00022723"/>
    </source>
</evidence>
<evidence type="ECO:0000256" key="4">
    <source>
        <dbReference type="ARBA" id="ARBA00022833"/>
    </source>
</evidence>
<dbReference type="RefSeq" id="WP_290360371.1">
    <property type="nucleotide sequence ID" value="NZ_JAUHHC010000004.1"/>
</dbReference>
<comment type="cofactor">
    <cofactor evidence="6">
        <name>Zn(2+)</name>
        <dbReference type="ChEBI" id="CHEBI:29105"/>
    </cofactor>
    <text evidence="6">Binds 1 zinc ion.</text>
</comment>
<keyword evidence="1 6" id="KW-0645">Protease</keyword>
<feature type="chain" id="PRO_5045214822" description="Oligopeptidase F" evidence="7">
    <location>
        <begin position="22"/>
        <end position="632"/>
    </location>
</feature>
<reference evidence="10 11" key="1">
    <citation type="submission" date="2023-06" db="EMBL/GenBank/DDBJ databases">
        <title>Pelomonas sp. PFR6 16S ribosomal RNA gene Genome sequencing and assembly.</title>
        <authorList>
            <person name="Woo H."/>
        </authorList>
    </citation>
    <scope>NUCLEOTIDE SEQUENCE [LARGE SCALE GENOMIC DNA]</scope>
    <source>
        <strain evidence="10 11">PFR6</strain>
    </source>
</reference>
<keyword evidence="11" id="KW-1185">Reference proteome</keyword>
<dbReference type="CDD" id="cd09608">
    <property type="entry name" value="M3B_PepF"/>
    <property type="match status" value="1"/>
</dbReference>
<dbReference type="InterPro" id="IPR042088">
    <property type="entry name" value="OligoPept_F_C"/>
</dbReference>
<comment type="function">
    <text evidence="6">Has oligopeptidase activity and degrades a variety of small bioactive peptides.</text>
</comment>
<evidence type="ECO:0000256" key="7">
    <source>
        <dbReference type="SAM" id="SignalP"/>
    </source>
</evidence>
<dbReference type="InterPro" id="IPR013647">
    <property type="entry name" value="OligopepF_N_dom"/>
</dbReference>
<keyword evidence="2 6" id="KW-0479">Metal-binding</keyword>
<dbReference type="EMBL" id="JAUHHC010000004">
    <property type="protein sequence ID" value="MDN3922075.1"/>
    <property type="molecule type" value="Genomic_DNA"/>
</dbReference>
<evidence type="ECO:0000313" key="10">
    <source>
        <dbReference type="EMBL" id="MDN3922075.1"/>
    </source>
</evidence>
<gene>
    <name evidence="10" type="primary">pepF</name>
    <name evidence="10" type="ORF">QWJ38_17430</name>
</gene>
<dbReference type="Gene3D" id="1.10.1370.20">
    <property type="entry name" value="Oligoendopeptidase f, C-terminal domain"/>
    <property type="match status" value="1"/>
</dbReference>
<evidence type="ECO:0000256" key="6">
    <source>
        <dbReference type="RuleBase" id="RU368091"/>
    </source>
</evidence>
<dbReference type="Gene3D" id="1.10.287.830">
    <property type="entry name" value="putative peptidase helix hairpin domain like"/>
    <property type="match status" value="1"/>
</dbReference>
<evidence type="ECO:0000256" key="3">
    <source>
        <dbReference type="ARBA" id="ARBA00022801"/>
    </source>
</evidence>
<accession>A0ABT8DUW8</accession>
<dbReference type="InterPro" id="IPR004438">
    <property type="entry name" value="Peptidase_M3B"/>
</dbReference>
<dbReference type="PANTHER" id="PTHR11804">
    <property type="entry name" value="PROTEASE M3 THIMET OLIGOPEPTIDASE-RELATED"/>
    <property type="match status" value="1"/>
</dbReference>
<organism evidence="10 11">
    <name type="scientific">Roseateles violae</name>
    <dbReference type="NCBI Taxonomy" id="3058042"/>
    <lineage>
        <taxon>Bacteria</taxon>
        <taxon>Pseudomonadati</taxon>
        <taxon>Pseudomonadota</taxon>
        <taxon>Betaproteobacteria</taxon>
        <taxon>Burkholderiales</taxon>
        <taxon>Sphaerotilaceae</taxon>
        <taxon>Roseateles</taxon>
    </lineage>
</organism>
<dbReference type="Pfam" id="PF01432">
    <property type="entry name" value="Peptidase_M3"/>
    <property type="match status" value="1"/>
</dbReference>
<evidence type="ECO:0000313" key="11">
    <source>
        <dbReference type="Proteomes" id="UP001228044"/>
    </source>
</evidence>
<evidence type="ECO:0000259" key="8">
    <source>
        <dbReference type="Pfam" id="PF01432"/>
    </source>
</evidence>
<protein>
    <recommendedName>
        <fullName evidence="6">Oligopeptidase F</fullName>
        <ecNumber evidence="6">3.4.24.-</ecNumber>
    </recommendedName>
</protein>
<dbReference type="PANTHER" id="PTHR11804:SF84">
    <property type="entry name" value="SACCHAROLYSIN"/>
    <property type="match status" value="1"/>
</dbReference>
<dbReference type="InterPro" id="IPR001567">
    <property type="entry name" value="Pept_M3A_M3B_dom"/>
</dbReference>
<dbReference type="Gene3D" id="1.20.140.70">
    <property type="entry name" value="Oligopeptidase f, N-terminal domain"/>
    <property type="match status" value="1"/>
</dbReference>
<proteinExistence type="inferred from homology"/>
<dbReference type="InterPro" id="IPR045090">
    <property type="entry name" value="Pept_M3A_M3B"/>
</dbReference>
<keyword evidence="7" id="KW-0732">Signal</keyword>
<feature type="domain" description="Oligopeptidase F N-terminal" evidence="9">
    <location>
        <begin position="140"/>
        <end position="208"/>
    </location>
</feature>
<sequence length="632" mass="70359">MKLSTTVAGALCAAAVLAAHAAGEKPATQVRAEIPAEFRWDFGAIYPNWEAWEAGMQDMQRQMDAFAALKGSLSSGPAAVLKAYQAFDAIGKLQYRLYRYPQLQRDVDTREQAVAGRFQRMNALFAKFDTATAWFTPELLATVPEATMQSWLRETPALAPYRHTILDNYRKQAHVLDEKGEQLLSLAGPLNQAPRNIYSELSTSDIKFPSIKTADGKEVRLTPGNYAALLETNPQQADRAAAAAAHLATYGAQANTYAAIYAGLLQRDWFLAQARKFPSTLDAALNEHNIPRAVVENLIEAARAGSAPLQRYARLRQRLLGLDSYHLYDGSVPIFRSEQRYPFAKARDLAIASVAPLGADYQAKYRRFYDSGHVDVYENEGKRSGAYVAGVYGVGPYMLLNHNDTLRAAFTVAHEGGHAMHTVLSYENQPFVSADYTIFVAEVASTTNERFLLDHLLKNTSDPQERFLLLQHAVDGIVGTFYTQVLFADFELQAHQLVERGQALNTETLNKLYAGVLKTYWGDAVATDDFYKYTWARIPHFYNTPYYVYQYATCFASSAQLFKAMTEGDASSRKAATERYLTLLKSGGNDYPMAQLKKAGVDLTQRATIQAVVDQLDALVTQMETEAARIRR</sequence>
<dbReference type="SUPFAM" id="SSF55486">
    <property type="entry name" value="Metalloproteases ('zincins'), catalytic domain"/>
    <property type="match status" value="1"/>
</dbReference>
<evidence type="ECO:0000256" key="5">
    <source>
        <dbReference type="ARBA" id="ARBA00023049"/>
    </source>
</evidence>
<keyword evidence="4 6" id="KW-0862">Zinc</keyword>
<comment type="caution">
    <text evidence="10">The sequence shown here is derived from an EMBL/GenBank/DDBJ whole genome shotgun (WGS) entry which is preliminary data.</text>
</comment>